<dbReference type="RefSeq" id="YP_009195469.1">
    <property type="nucleotide sequence ID" value="NC_028762.1"/>
</dbReference>
<dbReference type="InterPro" id="IPR035342">
    <property type="entry name" value="Gp45.2"/>
</dbReference>
<dbReference type="Proteomes" id="UP000202749">
    <property type="component" value="Segment"/>
</dbReference>
<name>A0A0G2SS39_9CAUD</name>
<dbReference type="OrthoDB" id="23113at10239"/>
<evidence type="ECO:0000313" key="1">
    <source>
        <dbReference type="EMBL" id="AKA61913.1"/>
    </source>
</evidence>
<dbReference type="GeneID" id="26622850"/>
<evidence type="ECO:0000313" key="2">
    <source>
        <dbReference type="Proteomes" id="UP000202749"/>
    </source>
</evidence>
<reference evidence="1 2" key="1">
    <citation type="submission" date="2015-03" db="EMBL/GenBank/DDBJ databases">
        <authorList>
            <person name="Melo L.D.R."/>
            <person name="Veiga P."/>
            <person name="Cerca N."/>
            <person name="Kropinski A.M."/>
            <person name="Azeredo J."/>
            <person name="Almeida C."/>
            <person name="Sillankorva S."/>
        </authorList>
    </citation>
    <scope>NUCLEOTIDE SEQUENCE [LARGE SCALE GENOMIC DNA]</scope>
</reference>
<dbReference type="Pfam" id="PF17470">
    <property type="entry name" value="Gp45_2"/>
    <property type="match status" value="1"/>
</dbReference>
<keyword evidence="2" id="KW-1185">Reference proteome</keyword>
<gene>
    <name evidence="1" type="ORF">Pm5461_051</name>
</gene>
<sequence>MSLFTDLETYPEIKKYYLCNRYTDDIILVTKQQLEEKFGDELPKIMNNRHNYWTVEDVYD</sequence>
<organism evidence="1 2">
    <name type="scientific">Proteus phage vB_PmiM_Pm5461</name>
    <dbReference type="NCBI Taxonomy" id="1636250"/>
    <lineage>
        <taxon>Viruses</taxon>
        <taxon>Duplodnaviria</taxon>
        <taxon>Heunggongvirae</taxon>
        <taxon>Uroviricota</taxon>
        <taxon>Caudoviricetes</taxon>
        <taxon>Pantevenvirales</taxon>
        <taxon>Straboviridae</taxon>
        <taxon>Bragavirus</taxon>
        <taxon>Bragavirus pm5461</taxon>
    </lineage>
</organism>
<dbReference type="EMBL" id="KP890823">
    <property type="protein sequence ID" value="AKA61913.1"/>
    <property type="molecule type" value="Genomic_DNA"/>
</dbReference>
<proteinExistence type="predicted"/>
<dbReference type="KEGG" id="vg:26622850"/>
<accession>A0A0G2SS39</accession>
<protein>
    <submittedName>
        <fullName evidence="1">Uncharacterized protein</fullName>
    </submittedName>
</protein>